<dbReference type="Gene3D" id="3.40.50.720">
    <property type="entry name" value="NAD(P)-binding Rossmann-like Domain"/>
    <property type="match status" value="1"/>
</dbReference>
<evidence type="ECO:0000313" key="3">
    <source>
        <dbReference type="Proteomes" id="UP000248330"/>
    </source>
</evidence>
<evidence type="ECO:0000256" key="1">
    <source>
        <dbReference type="SAM" id="MobiDB-lite"/>
    </source>
</evidence>
<dbReference type="OrthoDB" id="63584at2"/>
<dbReference type="PRINTS" id="PR00081">
    <property type="entry name" value="GDHRDH"/>
</dbReference>
<feature type="compositionally biased region" description="Pro residues" evidence="1">
    <location>
        <begin position="278"/>
        <end position="287"/>
    </location>
</feature>
<gene>
    <name evidence="2" type="ORF">C8D93_102438</name>
</gene>
<dbReference type="InterPro" id="IPR002347">
    <property type="entry name" value="SDR_fam"/>
</dbReference>
<keyword evidence="3" id="KW-1185">Reference proteome</keyword>
<dbReference type="AlphaFoldDB" id="A0A318EID4"/>
<protein>
    <submittedName>
        <fullName evidence="2">NAD(P)-dependent dehydrogenase (Short-subunit alcohol dehydrogenase family)</fullName>
    </submittedName>
</protein>
<sequence>MNTDLKGKVAVVTGASRGAGKGIAVALGAHGATVYVTGRSLKEGDAALPGTIAGTADAVTKAGGTGIAVAVDHAKDADVQALFERVKTEQGRLDILVNNATFLHDRLIDKGGFWTKPLELVDILDVGLRSAYVASWYAAPLMVEQKNGLIAFTSSFGASCYMHGPAYGAQKTGVDKFAKDMGVDFKPHNVAAVSIWMGMLRTDRTKRVMDSEPDKYAGFWEIAETPEFTGHLLAALYNDPARAEKSGQVHIGAELAETYGLSDEGRQPPSHRPMLGAPTPPHPAIVE</sequence>
<dbReference type="Pfam" id="PF00106">
    <property type="entry name" value="adh_short"/>
    <property type="match status" value="1"/>
</dbReference>
<name>A0A318EID4_9GAMM</name>
<dbReference type="RefSeq" id="WP_110264230.1">
    <property type="nucleotide sequence ID" value="NZ_CAKZQT010000013.1"/>
</dbReference>
<dbReference type="EMBL" id="QICN01000002">
    <property type="protein sequence ID" value="PXV70579.1"/>
    <property type="molecule type" value="Genomic_DNA"/>
</dbReference>
<feature type="region of interest" description="Disordered" evidence="1">
    <location>
        <begin position="261"/>
        <end position="287"/>
    </location>
</feature>
<evidence type="ECO:0000313" key="2">
    <source>
        <dbReference type="EMBL" id="PXV70579.1"/>
    </source>
</evidence>
<organism evidence="2 3">
    <name type="scientific">Sinimarinibacterium flocculans</name>
    <dbReference type="NCBI Taxonomy" id="985250"/>
    <lineage>
        <taxon>Bacteria</taxon>
        <taxon>Pseudomonadati</taxon>
        <taxon>Pseudomonadota</taxon>
        <taxon>Gammaproteobacteria</taxon>
        <taxon>Nevskiales</taxon>
        <taxon>Nevskiaceae</taxon>
        <taxon>Sinimarinibacterium</taxon>
    </lineage>
</organism>
<reference evidence="2 3" key="1">
    <citation type="submission" date="2018-04" db="EMBL/GenBank/DDBJ databases">
        <title>Genomic Encyclopedia of Type Strains, Phase IV (KMG-IV): sequencing the most valuable type-strain genomes for metagenomic binning, comparative biology and taxonomic classification.</title>
        <authorList>
            <person name="Goeker M."/>
        </authorList>
    </citation>
    <scope>NUCLEOTIDE SEQUENCE [LARGE SCALE GENOMIC DNA]</scope>
    <source>
        <strain evidence="2 3">DSM 104150</strain>
    </source>
</reference>
<dbReference type="InterPro" id="IPR036291">
    <property type="entry name" value="NAD(P)-bd_dom_sf"/>
</dbReference>
<dbReference type="SUPFAM" id="SSF51735">
    <property type="entry name" value="NAD(P)-binding Rossmann-fold domains"/>
    <property type="match status" value="1"/>
</dbReference>
<dbReference type="PANTHER" id="PTHR44147">
    <property type="entry name" value="DEHYDROGENASE/REDUCTASE SDR FAMILY MEMBER 1"/>
    <property type="match status" value="1"/>
</dbReference>
<accession>A0A318EID4</accession>
<dbReference type="PANTHER" id="PTHR44147:SF2">
    <property type="entry name" value="DEHYDROGENASE_REDUCTASE SDR FAMILY MEMBER 1"/>
    <property type="match status" value="1"/>
</dbReference>
<comment type="caution">
    <text evidence="2">The sequence shown here is derived from an EMBL/GenBank/DDBJ whole genome shotgun (WGS) entry which is preliminary data.</text>
</comment>
<proteinExistence type="predicted"/>
<dbReference type="Proteomes" id="UP000248330">
    <property type="component" value="Unassembled WGS sequence"/>
</dbReference>